<name>A0A1M5BK44_9BACE</name>
<gene>
    <name evidence="1" type="ORF">SAMN05444349_11940</name>
</gene>
<evidence type="ECO:0000313" key="2">
    <source>
        <dbReference type="Proteomes" id="UP000184436"/>
    </source>
</evidence>
<accession>A0A1M5BK44</accession>
<dbReference type="EMBL" id="FQVD01000019">
    <property type="protein sequence ID" value="SHF42828.1"/>
    <property type="molecule type" value="Genomic_DNA"/>
</dbReference>
<keyword evidence="2" id="KW-1185">Reference proteome</keyword>
<reference evidence="1 2" key="1">
    <citation type="submission" date="2016-11" db="EMBL/GenBank/DDBJ databases">
        <authorList>
            <person name="Jaros S."/>
            <person name="Januszkiewicz K."/>
            <person name="Wedrychowicz H."/>
        </authorList>
    </citation>
    <scope>NUCLEOTIDE SEQUENCE [LARGE SCALE GENOMIC DNA]</scope>
    <source>
        <strain evidence="1 2">DSM 26883</strain>
    </source>
</reference>
<evidence type="ECO:0000313" key="1">
    <source>
        <dbReference type="EMBL" id="SHF42828.1"/>
    </source>
</evidence>
<proteinExistence type="predicted"/>
<sequence length="70" mass="8070">MPNGYSLQQFARNIIADIGCSFICIKIWRIRLFARGGGEDKLRQLNQAYYSGDGSLIENFFSINRKLAFY</sequence>
<protein>
    <submittedName>
        <fullName evidence="1">Uncharacterized protein</fullName>
    </submittedName>
</protein>
<dbReference type="AlphaFoldDB" id="A0A1M5BK44"/>
<organism evidence="1 2">
    <name type="scientific">Bacteroides faecichinchillae</name>
    <dbReference type="NCBI Taxonomy" id="871325"/>
    <lineage>
        <taxon>Bacteria</taxon>
        <taxon>Pseudomonadati</taxon>
        <taxon>Bacteroidota</taxon>
        <taxon>Bacteroidia</taxon>
        <taxon>Bacteroidales</taxon>
        <taxon>Bacteroidaceae</taxon>
        <taxon>Bacteroides</taxon>
    </lineage>
</organism>
<dbReference type="Proteomes" id="UP000184436">
    <property type="component" value="Unassembled WGS sequence"/>
</dbReference>